<proteinExistence type="predicted"/>
<reference evidence="1" key="1">
    <citation type="submission" date="2015-11" db="EMBL/GenBank/DDBJ databases">
        <title>De novo transcriptome assembly of four potential Pierce s Disease insect vectors from Arizona vineyards.</title>
        <authorList>
            <person name="Tassone E.E."/>
        </authorList>
    </citation>
    <scope>NUCLEOTIDE SEQUENCE</scope>
</reference>
<gene>
    <name evidence="1" type="ORF">g.2881</name>
</gene>
<accession>A0A1B6J9N4</accession>
<feature type="non-terminal residue" evidence="1">
    <location>
        <position position="102"/>
    </location>
</feature>
<dbReference type="EMBL" id="GECU01011790">
    <property type="protein sequence ID" value="JAS95916.1"/>
    <property type="molecule type" value="Transcribed_RNA"/>
</dbReference>
<name>A0A1B6J9N4_9HEMI</name>
<organism evidence="1">
    <name type="scientific">Homalodisca liturata</name>
    <dbReference type="NCBI Taxonomy" id="320908"/>
    <lineage>
        <taxon>Eukaryota</taxon>
        <taxon>Metazoa</taxon>
        <taxon>Ecdysozoa</taxon>
        <taxon>Arthropoda</taxon>
        <taxon>Hexapoda</taxon>
        <taxon>Insecta</taxon>
        <taxon>Pterygota</taxon>
        <taxon>Neoptera</taxon>
        <taxon>Paraneoptera</taxon>
        <taxon>Hemiptera</taxon>
        <taxon>Auchenorrhyncha</taxon>
        <taxon>Membracoidea</taxon>
        <taxon>Cicadellidae</taxon>
        <taxon>Cicadellinae</taxon>
        <taxon>Proconiini</taxon>
        <taxon>Homalodisca</taxon>
    </lineage>
</organism>
<evidence type="ECO:0000313" key="1">
    <source>
        <dbReference type="EMBL" id="JAS95916.1"/>
    </source>
</evidence>
<feature type="non-terminal residue" evidence="1">
    <location>
        <position position="1"/>
    </location>
</feature>
<dbReference type="AlphaFoldDB" id="A0A1B6J9N4"/>
<protein>
    <submittedName>
        <fullName evidence="1">Uncharacterized protein</fullName>
    </submittedName>
</protein>
<sequence length="102" mass="11154">DLLIVTEHGLSKENLATTCLEGYPLAGGFARKDHIKGGVAGYVKKGQEKEITLIETSGPESELVCETALFEIKKKKINIQVLGVYRPPRAKLDSSIEVLTEQ</sequence>